<dbReference type="Gene3D" id="3.60.21.10">
    <property type="match status" value="1"/>
</dbReference>
<keyword evidence="4" id="KW-1185">Reference proteome</keyword>
<keyword evidence="1" id="KW-0378">Hydrolase</keyword>
<dbReference type="GO" id="GO:0008081">
    <property type="term" value="F:phosphoric diester hydrolase activity"/>
    <property type="evidence" value="ECO:0007669"/>
    <property type="project" value="TreeGrafter"/>
</dbReference>
<gene>
    <name evidence="3" type="ORF">L9F63_017573</name>
</gene>
<accession>A0AAD7ZYJ3</accession>
<evidence type="ECO:0000313" key="3">
    <source>
        <dbReference type="EMBL" id="KAJ9589134.1"/>
    </source>
</evidence>
<dbReference type="PANTHER" id="PTHR10340:SF57">
    <property type="entry name" value="METALLOPHOS DOMAIN-CONTAINING PROTEIN"/>
    <property type="match status" value="1"/>
</dbReference>
<name>A0AAD7ZYJ3_DIPPU</name>
<sequence>GYYTIEQKSMKLRIIALNTNLCSDLVGIEADPSGQWKWLEETLAKSQRNKETVYLVGHMPPGVDERENGGILLFQDIFQDRFNERYLRLVRKYSDIIVGQFFGHLHSDSFRVIYSEDGRFSE</sequence>
<keyword evidence="2" id="KW-0325">Glycoprotein</keyword>
<comment type="caution">
    <text evidence="3">The sequence shown here is derived from an EMBL/GenBank/DDBJ whole genome shotgun (WGS) entry which is preliminary data.</text>
</comment>
<feature type="non-terminal residue" evidence="3">
    <location>
        <position position="1"/>
    </location>
</feature>
<evidence type="ECO:0000256" key="1">
    <source>
        <dbReference type="ARBA" id="ARBA00022801"/>
    </source>
</evidence>
<dbReference type="PANTHER" id="PTHR10340">
    <property type="entry name" value="SPHINGOMYELIN PHOSPHODIESTERASE"/>
    <property type="match status" value="1"/>
</dbReference>
<dbReference type="SUPFAM" id="SSF56300">
    <property type="entry name" value="Metallo-dependent phosphatases"/>
    <property type="match status" value="1"/>
</dbReference>
<dbReference type="GO" id="GO:0005615">
    <property type="term" value="C:extracellular space"/>
    <property type="evidence" value="ECO:0007669"/>
    <property type="project" value="TreeGrafter"/>
</dbReference>
<reference evidence="3" key="1">
    <citation type="journal article" date="2023" name="IScience">
        <title>Live-bearing cockroach genome reveals convergent evolutionary mechanisms linked to viviparity in insects and beyond.</title>
        <authorList>
            <person name="Fouks B."/>
            <person name="Harrison M.C."/>
            <person name="Mikhailova A.A."/>
            <person name="Marchal E."/>
            <person name="English S."/>
            <person name="Carruthers M."/>
            <person name="Jennings E.C."/>
            <person name="Chiamaka E.L."/>
            <person name="Frigard R.A."/>
            <person name="Pippel M."/>
            <person name="Attardo G.M."/>
            <person name="Benoit J.B."/>
            <person name="Bornberg-Bauer E."/>
            <person name="Tobe S.S."/>
        </authorList>
    </citation>
    <scope>NUCLEOTIDE SEQUENCE</scope>
    <source>
        <strain evidence="3">Stay&amp;Tobe</strain>
    </source>
</reference>
<dbReference type="AlphaFoldDB" id="A0AAD7ZYJ3"/>
<organism evidence="3 4">
    <name type="scientific">Diploptera punctata</name>
    <name type="common">Pacific beetle cockroach</name>
    <dbReference type="NCBI Taxonomy" id="6984"/>
    <lineage>
        <taxon>Eukaryota</taxon>
        <taxon>Metazoa</taxon>
        <taxon>Ecdysozoa</taxon>
        <taxon>Arthropoda</taxon>
        <taxon>Hexapoda</taxon>
        <taxon>Insecta</taxon>
        <taxon>Pterygota</taxon>
        <taxon>Neoptera</taxon>
        <taxon>Polyneoptera</taxon>
        <taxon>Dictyoptera</taxon>
        <taxon>Blattodea</taxon>
        <taxon>Blaberoidea</taxon>
        <taxon>Blaberidae</taxon>
        <taxon>Diplopterinae</taxon>
        <taxon>Diploptera</taxon>
    </lineage>
</organism>
<evidence type="ECO:0000313" key="4">
    <source>
        <dbReference type="Proteomes" id="UP001233999"/>
    </source>
</evidence>
<dbReference type="InterPro" id="IPR029052">
    <property type="entry name" value="Metallo-depent_PP-like"/>
</dbReference>
<proteinExistence type="predicted"/>
<dbReference type="Proteomes" id="UP001233999">
    <property type="component" value="Unassembled WGS sequence"/>
</dbReference>
<protein>
    <recommendedName>
        <fullName evidence="5">Acid sphingomyelinase-like phosphodiesterase 3b</fullName>
    </recommendedName>
</protein>
<reference evidence="3" key="2">
    <citation type="submission" date="2023-05" db="EMBL/GenBank/DDBJ databases">
        <authorList>
            <person name="Fouks B."/>
        </authorList>
    </citation>
    <scope>NUCLEOTIDE SEQUENCE</scope>
    <source>
        <strain evidence="3">Stay&amp;Tobe</strain>
        <tissue evidence="3">Testes</tissue>
    </source>
</reference>
<evidence type="ECO:0008006" key="5">
    <source>
        <dbReference type="Google" id="ProtNLM"/>
    </source>
</evidence>
<dbReference type="EMBL" id="JASPKZ010005274">
    <property type="protein sequence ID" value="KAJ9589134.1"/>
    <property type="molecule type" value="Genomic_DNA"/>
</dbReference>
<evidence type="ECO:0000256" key="2">
    <source>
        <dbReference type="ARBA" id="ARBA00023180"/>
    </source>
</evidence>